<name>A0A271LBD4_9HYPH</name>
<protein>
    <submittedName>
        <fullName evidence="1">Uncharacterized protein</fullName>
    </submittedName>
</protein>
<dbReference type="OrthoDB" id="8100390at2"/>
<gene>
    <name evidence="1" type="ORF">CIT26_30260</name>
</gene>
<organism evidence="1 2">
    <name type="scientific">Mesorhizobium temperatum</name>
    <dbReference type="NCBI Taxonomy" id="241416"/>
    <lineage>
        <taxon>Bacteria</taxon>
        <taxon>Pseudomonadati</taxon>
        <taxon>Pseudomonadota</taxon>
        <taxon>Alphaproteobacteria</taxon>
        <taxon>Hyphomicrobiales</taxon>
        <taxon>Phyllobacteriaceae</taxon>
        <taxon>Mesorhizobium</taxon>
    </lineage>
</organism>
<dbReference type="RefSeq" id="WP_095495992.1">
    <property type="nucleotide sequence ID" value="NZ_NPKJ01000072.1"/>
</dbReference>
<sequence>MDCFERIEALIDAASADAIDRARVLLDQFDDKSQTIVQAIDDFLLDLMTLVFVIESTQEMFHNPARRLAHMKLTRVRLLLAS</sequence>
<proteinExistence type="predicted"/>
<dbReference type="AlphaFoldDB" id="A0A271LBD4"/>
<comment type="caution">
    <text evidence="1">The sequence shown here is derived from an EMBL/GenBank/DDBJ whole genome shotgun (WGS) entry which is preliminary data.</text>
</comment>
<reference evidence="1 2" key="1">
    <citation type="submission" date="2017-08" db="EMBL/GenBank/DDBJ databases">
        <title>Mesorhizobium wenxinae sp. nov., a novel rhizobial species isolated from root nodules of chickpea (Cicer arietinum L.).</title>
        <authorList>
            <person name="Zhang J."/>
        </authorList>
    </citation>
    <scope>NUCLEOTIDE SEQUENCE [LARGE SCALE GENOMIC DNA]</scope>
    <source>
        <strain evidence="1 2">SDW018</strain>
    </source>
</reference>
<dbReference type="Proteomes" id="UP000216442">
    <property type="component" value="Unassembled WGS sequence"/>
</dbReference>
<evidence type="ECO:0000313" key="2">
    <source>
        <dbReference type="Proteomes" id="UP000216442"/>
    </source>
</evidence>
<keyword evidence="2" id="KW-1185">Reference proteome</keyword>
<evidence type="ECO:0000313" key="1">
    <source>
        <dbReference type="EMBL" id="PAQ05404.1"/>
    </source>
</evidence>
<accession>A0A271LBD4</accession>
<dbReference type="EMBL" id="NPKJ01000072">
    <property type="protein sequence ID" value="PAQ05404.1"/>
    <property type="molecule type" value="Genomic_DNA"/>
</dbReference>